<proteinExistence type="predicted"/>
<name>A0A8H4VRK5_9AGAR</name>
<dbReference type="Pfam" id="PF17667">
    <property type="entry name" value="Pkinase_fungal"/>
    <property type="match status" value="1"/>
</dbReference>
<dbReference type="PANTHER" id="PTHR38248:SF2">
    <property type="entry name" value="FUNK1 11"/>
    <property type="match status" value="1"/>
</dbReference>
<dbReference type="EMBL" id="JAACJL010000016">
    <property type="protein sequence ID" value="KAF4619828.1"/>
    <property type="molecule type" value="Genomic_DNA"/>
</dbReference>
<dbReference type="PANTHER" id="PTHR38248">
    <property type="entry name" value="FUNK1 6"/>
    <property type="match status" value="1"/>
</dbReference>
<feature type="domain" description="Fungal-type protein kinase" evidence="2">
    <location>
        <begin position="153"/>
        <end position="501"/>
    </location>
</feature>
<dbReference type="Proteomes" id="UP000521872">
    <property type="component" value="Unassembled WGS sequence"/>
</dbReference>
<evidence type="ECO:0000256" key="1">
    <source>
        <dbReference type="SAM" id="MobiDB-lite"/>
    </source>
</evidence>
<organism evidence="3 4">
    <name type="scientific">Agrocybe pediades</name>
    <dbReference type="NCBI Taxonomy" id="84607"/>
    <lineage>
        <taxon>Eukaryota</taxon>
        <taxon>Fungi</taxon>
        <taxon>Dikarya</taxon>
        <taxon>Basidiomycota</taxon>
        <taxon>Agaricomycotina</taxon>
        <taxon>Agaricomycetes</taxon>
        <taxon>Agaricomycetidae</taxon>
        <taxon>Agaricales</taxon>
        <taxon>Agaricineae</taxon>
        <taxon>Strophariaceae</taxon>
        <taxon>Agrocybe</taxon>
    </lineage>
</organism>
<comment type="caution">
    <text evidence="3">The sequence shown here is derived from an EMBL/GenBank/DDBJ whole genome shotgun (WGS) entry which is preliminary data.</text>
</comment>
<dbReference type="AlphaFoldDB" id="A0A8H4VRK5"/>
<dbReference type="InterPro" id="IPR011009">
    <property type="entry name" value="Kinase-like_dom_sf"/>
</dbReference>
<accession>A0A8H4VRK5</accession>
<dbReference type="Gene3D" id="1.10.510.10">
    <property type="entry name" value="Transferase(Phosphotransferase) domain 1"/>
    <property type="match status" value="1"/>
</dbReference>
<feature type="compositionally biased region" description="Basic and acidic residues" evidence="1">
    <location>
        <begin position="689"/>
        <end position="702"/>
    </location>
</feature>
<reference evidence="3 4" key="1">
    <citation type="submission" date="2019-12" db="EMBL/GenBank/DDBJ databases">
        <authorList>
            <person name="Floudas D."/>
            <person name="Bentzer J."/>
            <person name="Ahren D."/>
            <person name="Johansson T."/>
            <person name="Persson P."/>
            <person name="Tunlid A."/>
        </authorList>
    </citation>
    <scope>NUCLEOTIDE SEQUENCE [LARGE SCALE GENOMIC DNA]</scope>
    <source>
        <strain evidence="3 4">CBS 102.39</strain>
    </source>
</reference>
<keyword evidence="4" id="KW-1185">Reference proteome</keyword>
<evidence type="ECO:0000259" key="2">
    <source>
        <dbReference type="Pfam" id="PF17667"/>
    </source>
</evidence>
<sequence>MSEAMEGRWVGPMPVQQFMDSFLEFTNPPCDKPGASAKNWKEHFKSVGTFSDASEMCDRIRALVTESGALPGMKVLRAWEVPNGKGYCRSRTTLALFSEDDLIHATTPCSQRESMQLCILTKLAKQNPKEVKRSKRERHKEYCKISFGFEDGEKGCSRCRNEVVSHAKTLLNYQHRTHVFMVHMVDPYARLIRFDRDGAIVSANFNYREHGDVLLEFLWRYSNASEETRGRDPTVVRATVAEEALAKEKLTRWIAKDRRDRPVHKLVIQDSAATDQRKKMEVLVCAPVSRPSSVTGRATRGYVGYHPDSDEIVFVKDSWRSTDPSIVKETDTLRCINSAGITEGVPVLLCGDDLEGRWQSTHTADYSHEKWNLGRERGGHRRIHTRFATDKVGTPMEDFKSSKDFLKVVYDAFLAHKVVYNKCNILHCDVSVANILVAADGKGFLNDWDLARSLEDIESGPQRDFRTGTWRFMSSYLLARPAKFHMLQDDIESFFWVTVYTILCFLPNNLTSHLKIVVETVFDEAQSGIHSASLMGGTGKLCHITSFYPLGLPLEVQDNEPLTEFLEQCWTLMNSLYSFEGRVRRSIRFKTNARDMEREVYFSLKKEVNSIPLCSHAALEDLFVQALAADGWPVNDSAHDYLEEAAQKSAEKRKADAMEDYLEGLEEYSQDRERPRKAPTQKRSGQEAPRLEEHPTADHTEPGHFAPLSMSFSEPSSMETPVNYKRVKRR</sequence>
<protein>
    <recommendedName>
        <fullName evidence="2">Fungal-type protein kinase domain-containing protein</fullName>
    </recommendedName>
</protein>
<evidence type="ECO:0000313" key="3">
    <source>
        <dbReference type="EMBL" id="KAF4619828.1"/>
    </source>
</evidence>
<feature type="region of interest" description="Disordered" evidence="1">
    <location>
        <begin position="666"/>
        <end position="730"/>
    </location>
</feature>
<dbReference type="SUPFAM" id="SSF56112">
    <property type="entry name" value="Protein kinase-like (PK-like)"/>
    <property type="match status" value="1"/>
</dbReference>
<dbReference type="InterPro" id="IPR040976">
    <property type="entry name" value="Pkinase_fungal"/>
</dbReference>
<feature type="compositionally biased region" description="Polar residues" evidence="1">
    <location>
        <begin position="710"/>
        <end position="720"/>
    </location>
</feature>
<gene>
    <name evidence="3" type="ORF">D9613_004764</name>
</gene>
<evidence type="ECO:0000313" key="4">
    <source>
        <dbReference type="Proteomes" id="UP000521872"/>
    </source>
</evidence>